<dbReference type="EMBL" id="JACIDB010000010">
    <property type="protein sequence ID" value="MBB3877004.1"/>
    <property type="molecule type" value="Genomic_DNA"/>
</dbReference>
<dbReference type="RefSeq" id="WP_147036675.1">
    <property type="nucleotide sequence ID" value="NZ_JACIDB010000010.1"/>
</dbReference>
<evidence type="ECO:0000313" key="2">
    <source>
        <dbReference type="EMBL" id="MBB3877004.1"/>
    </source>
</evidence>
<organism evidence="2 3">
    <name type="scientific">Sphingomonas aquatilis</name>
    <dbReference type="NCBI Taxonomy" id="93063"/>
    <lineage>
        <taxon>Bacteria</taxon>
        <taxon>Pseudomonadati</taxon>
        <taxon>Pseudomonadota</taxon>
        <taxon>Alphaproteobacteria</taxon>
        <taxon>Sphingomonadales</taxon>
        <taxon>Sphingomonadaceae</taxon>
        <taxon>Sphingomonas</taxon>
    </lineage>
</organism>
<sequence length="235" mass="26136">MAIELGDVMRRIDAEEARVEAAHRVEQLRIFRMRLQLNVTWISPFVRDLADASQIGLEGLADMLRPHPLLGKRSALLPPRRQSLRPAKGVAGRKSPNSPWSRESDRLMAYSMSRKGVILRTRPNSGQLGFMVSGAHLLAAGWLGECWFHTDGDLAHIVLRSEMPETLIAASVGRTIGQIISHPTLDGRDYPVTRAIRIYDQPAVAFVFRTNVVPFEMPWAGLLNFAMADGSSSKD</sequence>
<accession>A0AAW3TYT4</accession>
<evidence type="ECO:0000313" key="3">
    <source>
        <dbReference type="Proteomes" id="UP000528945"/>
    </source>
</evidence>
<proteinExistence type="predicted"/>
<name>A0AAW3TYT4_9SPHN</name>
<dbReference type="AlphaFoldDB" id="A0AAW3TYT4"/>
<reference evidence="2 3" key="1">
    <citation type="submission" date="2020-08" db="EMBL/GenBank/DDBJ databases">
        <title>Genomic Encyclopedia of Type Strains, Phase IV (KMG-IV): sequencing the most valuable type-strain genomes for metagenomic binning, comparative biology and taxonomic classification.</title>
        <authorList>
            <person name="Goeker M."/>
        </authorList>
    </citation>
    <scope>NUCLEOTIDE SEQUENCE [LARGE SCALE GENOMIC DNA]</scope>
    <source>
        <strain evidence="2 3">DSM 15581</strain>
    </source>
</reference>
<gene>
    <name evidence="2" type="ORF">GGR47_003272</name>
</gene>
<keyword evidence="3" id="KW-1185">Reference proteome</keyword>
<feature type="region of interest" description="Disordered" evidence="1">
    <location>
        <begin position="81"/>
        <end position="102"/>
    </location>
</feature>
<evidence type="ECO:0000256" key="1">
    <source>
        <dbReference type="SAM" id="MobiDB-lite"/>
    </source>
</evidence>
<dbReference type="Proteomes" id="UP000528945">
    <property type="component" value="Unassembled WGS sequence"/>
</dbReference>
<protein>
    <submittedName>
        <fullName evidence="2">Uncharacterized protein</fullName>
    </submittedName>
</protein>
<comment type="caution">
    <text evidence="2">The sequence shown here is derived from an EMBL/GenBank/DDBJ whole genome shotgun (WGS) entry which is preliminary data.</text>
</comment>